<dbReference type="OrthoDB" id="3797403at2759"/>
<feature type="compositionally biased region" description="Basic and acidic residues" evidence="1">
    <location>
        <begin position="337"/>
        <end position="348"/>
    </location>
</feature>
<evidence type="ECO:0000313" key="3">
    <source>
        <dbReference type="Proteomes" id="UP000799423"/>
    </source>
</evidence>
<feature type="compositionally biased region" description="Polar residues" evidence="1">
    <location>
        <begin position="298"/>
        <end position="327"/>
    </location>
</feature>
<feature type="compositionally biased region" description="Low complexity" evidence="1">
    <location>
        <begin position="45"/>
        <end position="60"/>
    </location>
</feature>
<accession>A0A6A7BHC2</accession>
<sequence>MSPESQSLASRCKHGHFHTTVPYITSPRFNLVVLLPHLLQTISTSNATTKPSSPSSKISNLYHSPDTKSYQKIMGNPGKRKTSTFFTNKKSTLPTTEAESIPARLPWEEVRHEDDDTISIDNLFSEITPFWKGSSFNPNIMNAGTGRLFAKSHHVKGKAAKSKEDFKNGTFGFCLEWINLEINGTIHRVRCLNQFTVKSQQCYDHPKVVFKDGPNRIYTLIAGRKVATYGMIKDENLEPVAEASTSQIKAQCIREAKEIARQYDLAADNEEDPSGIFEAQKAVWKTMSEKGKGKSMVQVKTTSGLSPTSRLQNSSTSVYGLQKTSNGSGVGNATLDAKAKRNPNDLKSMRKGGTKLNTITEGPAEGGKKKRFRG</sequence>
<dbReference type="AlphaFoldDB" id="A0A6A7BHC2"/>
<keyword evidence="3" id="KW-1185">Reference proteome</keyword>
<name>A0A6A7BHC2_9PLEO</name>
<feature type="region of interest" description="Disordered" evidence="1">
    <location>
        <begin position="295"/>
        <end position="374"/>
    </location>
</feature>
<dbReference type="EMBL" id="MU006295">
    <property type="protein sequence ID" value="KAF2853508.1"/>
    <property type="molecule type" value="Genomic_DNA"/>
</dbReference>
<gene>
    <name evidence="2" type="ORF">T440DRAFT_547708</name>
</gene>
<dbReference type="Proteomes" id="UP000799423">
    <property type="component" value="Unassembled WGS sequence"/>
</dbReference>
<organism evidence="2 3">
    <name type="scientific">Plenodomus tracheiphilus IPT5</name>
    <dbReference type="NCBI Taxonomy" id="1408161"/>
    <lineage>
        <taxon>Eukaryota</taxon>
        <taxon>Fungi</taxon>
        <taxon>Dikarya</taxon>
        <taxon>Ascomycota</taxon>
        <taxon>Pezizomycotina</taxon>
        <taxon>Dothideomycetes</taxon>
        <taxon>Pleosporomycetidae</taxon>
        <taxon>Pleosporales</taxon>
        <taxon>Pleosporineae</taxon>
        <taxon>Leptosphaeriaceae</taxon>
        <taxon>Plenodomus</taxon>
    </lineage>
</organism>
<evidence type="ECO:0000313" key="2">
    <source>
        <dbReference type="EMBL" id="KAF2853508.1"/>
    </source>
</evidence>
<protein>
    <submittedName>
        <fullName evidence="2">Uncharacterized protein</fullName>
    </submittedName>
</protein>
<reference evidence="2" key="1">
    <citation type="submission" date="2020-01" db="EMBL/GenBank/DDBJ databases">
        <authorList>
            <consortium name="DOE Joint Genome Institute"/>
            <person name="Haridas S."/>
            <person name="Albert R."/>
            <person name="Binder M."/>
            <person name="Bloem J."/>
            <person name="Labutti K."/>
            <person name="Salamov A."/>
            <person name="Andreopoulos B."/>
            <person name="Baker S.E."/>
            <person name="Barry K."/>
            <person name="Bills G."/>
            <person name="Bluhm B.H."/>
            <person name="Cannon C."/>
            <person name="Castanera R."/>
            <person name="Culley D.E."/>
            <person name="Daum C."/>
            <person name="Ezra D."/>
            <person name="Gonzalez J.B."/>
            <person name="Henrissat B."/>
            <person name="Kuo A."/>
            <person name="Liang C."/>
            <person name="Lipzen A."/>
            <person name="Lutzoni F."/>
            <person name="Magnuson J."/>
            <person name="Mondo S."/>
            <person name="Nolan M."/>
            <person name="Ohm R."/>
            <person name="Pangilinan J."/>
            <person name="Park H.-J."/>
            <person name="Ramirez L."/>
            <person name="Alfaro M."/>
            <person name="Sun H."/>
            <person name="Tritt A."/>
            <person name="Yoshinaga Y."/>
            <person name="Zwiers L.-H."/>
            <person name="Turgeon B.G."/>
            <person name="Goodwin S.B."/>
            <person name="Spatafora J.W."/>
            <person name="Crous P.W."/>
            <person name="Grigoriev I.V."/>
        </authorList>
    </citation>
    <scope>NUCLEOTIDE SEQUENCE</scope>
    <source>
        <strain evidence="2">IPT5</strain>
    </source>
</reference>
<feature type="region of interest" description="Disordered" evidence="1">
    <location>
        <begin position="45"/>
        <end position="64"/>
    </location>
</feature>
<proteinExistence type="predicted"/>
<evidence type="ECO:0000256" key="1">
    <source>
        <dbReference type="SAM" id="MobiDB-lite"/>
    </source>
</evidence>